<dbReference type="AlphaFoldDB" id="A0A941CLZ0"/>
<evidence type="ECO:0000256" key="1">
    <source>
        <dbReference type="ARBA" id="ARBA00008645"/>
    </source>
</evidence>
<name>A0A941CLZ0_9CLOT</name>
<evidence type="ECO:0000313" key="4">
    <source>
        <dbReference type="Proteomes" id="UP000675379"/>
    </source>
</evidence>
<dbReference type="InterPro" id="IPR000073">
    <property type="entry name" value="AB_hydrolase_1"/>
</dbReference>
<dbReference type="PANTHER" id="PTHR43039">
    <property type="entry name" value="ESTERASE-RELATED"/>
    <property type="match status" value="1"/>
</dbReference>
<dbReference type="PRINTS" id="PR00111">
    <property type="entry name" value="ABHYDROLASE"/>
</dbReference>
<evidence type="ECO:0000259" key="2">
    <source>
        <dbReference type="Pfam" id="PF00561"/>
    </source>
</evidence>
<accession>A0A941CLZ0</accession>
<dbReference type="Gene3D" id="3.40.50.1820">
    <property type="entry name" value="alpha/beta hydrolase"/>
    <property type="match status" value="1"/>
</dbReference>
<sequence>MMENGKKHNITIRGKGDKILVFGHGLACDQRIWSRILPYFEEEYRMVLFDYVGSGLSDHGAYDLKRYKTLQGHGEDLKLLIETLDLWDITFVGHSVSAMIGLLAAVDLPERFKSLVMIGPSPRYLNDGDYFGGFEEEEIHGLLRMMEMNFTGWATAHAGVFLNQPNFPAEEEHLRGVFLREDPRLMRQFAEATFFSDHRKDLSRCPVPALILQCAEDSVVPREVGEYLHAHLAGSQLVHLPVTGHYPHLVAPEQTAAVIRQYLKHVELSTGEEKKSWIFD</sequence>
<proteinExistence type="inferred from homology"/>
<reference evidence="3" key="1">
    <citation type="submission" date="2021-04" db="EMBL/GenBank/DDBJ databases">
        <title>Proteiniclasticum sedimins sp. nov., an obligate anaerobic bacterium isolated from anaerobic sludge.</title>
        <authorList>
            <person name="Liu J."/>
        </authorList>
    </citation>
    <scope>NUCLEOTIDE SEQUENCE</scope>
    <source>
        <strain evidence="3">BAD-10</strain>
    </source>
</reference>
<dbReference type="RefSeq" id="WP_211799504.1">
    <property type="nucleotide sequence ID" value="NZ_JAGSCS010000001.1"/>
</dbReference>
<dbReference type="InterPro" id="IPR029058">
    <property type="entry name" value="AB_hydrolase_fold"/>
</dbReference>
<dbReference type="SUPFAM" id="SSF53474">
    <property type="entry name" value="alpha/beta-Hydrolases"/>
    <property type="match status" value="1"/>
</dbReference>
<comment type="caution">
    <text evidence="3">The sequence shown here is derived from an EMBL/GenBank/DDBJ whole genome shotgun (WGS) entry which is preliminary data.</text>
</comment>
<feature type="domain" description="AB hydrolase-1" evidence="2">
    <location>
        <begin position="19"/>
        <end position="252"/>
    </location>
</feature>
<dbReference type="EMBL" id="JAGSCS010000001">
    <property type="protein sequence ID" value="MBR0574995.1"/>
    <property type="molecule type" value="Genomic_DNA"/>
</dbReference>
<dbReference type="GO" id="GO:0016787">
    <property type="term" value="F:hydrolase activity"/>
    <property type="evidence" value="ECO:0007669"/>
    <property type="project" value="UniProtKB-KW"/>
</dbReference>
<keyword evidence="3" id="KW-0378">Hydrolase</keyword>
<protein>
    <submittedName>
        <fullName evidence="3">Alpha/beta hydrolase</fullName>
    </submittedName>
</protein>
<dbReference type="Pfam" id="PF00561">
    <property type="entry name" value="Abhydrolase_1"/>
    <property type="match status" value="1"/>
</dbReference>
<keyword evidence="4" id="KW-1185">Reference proteome</keyword>
<organism evidence="3 4">
    <name type="scientific">Proteiniclasticum sediminis</name>
    <dbReference type="NCBI Taxonomy" id="2804028"/>
    <lineage>
        <taxon>Bacteria</taxon>
        <taxon>Bacillati</taxon>
        <taxon>Bacillota</taxon>
        <taxon>Clostridia</taxon>
        <taxon>Eubacteriales</taxon>
        <taxon>Clostridiaceae</taxon>
        <taxon>Proteiniclasticum</taxon>
    </lineage>
</organism>
<comment type="similarity">
    <text evidence="1">Belongs to the AB hydrolase superfamily.</text>
</comment>
<dbReference type="Proteomes" id="UP000675379">
    <property type="component" value="Unassembled WGS sequence"/>
</dbReference>
<evidence type="ECO:0000313" key="3">
    <source>
        <dbReference type="EMBL" id="MBR0574995.1"/>
    </source>
</evidence>
<gene>
    <name evidence="3" type="ORF">KCG48_01440</name>
</gene>